<dbReference type="CDD" id="cd02511">
    <property type="entry name" value="Beta4Glucosyltransferase"/>
    <property type="match status" value="1"/>
</dbReference>
<dbReference type="InterPro" id="IPR029044">
    <property type="entry name" value="Nucleotide-diphossugar_trans"/>
</dbReference>
<name>A0A9D1WCL0_9GAMM</name>
<dbReference type="SUPFAM" id="SSF53448">
    <property type="entry name" value="Nucleotide-diphospho-sugar transferases"/>
    <property type="match status" value="1"/>
</dbReference>
<protein>
    <submittedName>
        <fullName evidence="4">Glycosyltransferase family 2 protein</fullName>
    </submittedName>
</protein>
<comment type="similarity">
    <text evidence="1">Belongs to the glycosyltransferase 2 family. WaaE/KdtX subfamily.</text>
</comment>
<reference evidence="4" key="1">
    <citation type="journal article" date="2021" name="PeerJ">
        <title>Extensive microbial diversity within the chicken gut microbiome revealed by metagenomics and culture.</title>
        <authorList>
            <person name="Gilroy R."/>
            <person name="Ravi A."/>
            <person name="Getino M."/>
            <person name="Pursley I."/>
            <person name="Horton D.L."/>
            <person name="Alikhan N.F."/>
            <person name="Baker D."/>
            <person name="Gharbi K."/>
            <person name="Hall N."/>
            <person name="Watson M."/>
            <person name="Adriaenssens E.M."/>
            <person name="Foster-Nyarko E."/>
            <person name="Jarju S."/>
            <person name="Secka A."/>
            <person name="Antonio M."/>
            <person name="Oren A."/>
            <person name="Chaudhuri R.R."/>
            <person name="La Ragione R."/>
            <person name="Hildebrand F."/>
            <person name="Pallen M.J."/>
        </authorList>
    </citation>
    <scope>NUCLEOTIDE SEQUENCE</scope>
    <source>
        <strain evidence="4">USASDec5-558</strain>
    </source>
</reference>
<dbReference type="Gene3D" id="3.90.550.10">
    <property type="entry name" value="Spore Coat Polysaccharide Biosynthesis Protein SpsA, Chain A"/>
    <property type="match status" value="1"/>
</dbReference>
<dbReference type="PANTHER" id="PTHR43630:SF2">
    <property type="entry name" value="GLYCOSYLTRANSFERASE"/>
    <property type="match status" value="1"/>
</dbReference>
<dbReference type="Pfam" id="PF00535">
    <property type="entry name" value="Glycos_transf_2"/>
    <property type="match status" value="1"/>
</dbReference>
<dbReference type="Proteomes" id="UP000886829">
    <property type="component" value="Unassembled WGS sequence"/>
</dbReference>
<reference evidence="4" key="2">
    <citation type="submission" date="2021-04" db="EMBL/GenBank/DDBJ databases">
        <authorList>
            <person name="Gilroy R."/>
        </authorList>
    </citation>
    <scope>NUCLEOTIDE SEQUENCE</scope>
    <source>
        <strain evidence="4">USASDec5-558</strain>
    </source>
</reference>
<organism evidence="4 5">
    <name type="scientific">Candidatus Anaerobiospirillum pullistercoris</name>
    <dbReference type="NCBI Taxonomy" id="2838452"/>
    <lineage>
        <taxon>Bacteria</taxon>
        <taxon>Pseudomonadati</taxon>
        <taxon>Pseudomonadota</taxon>
        <taxon>Gammaproteobacteria</taxon>
        <taxon>Aeromonadales</taxon>
        <taxon>Succinivibrionaceae</taxon>
        <taxon>Anaerobiospirillum</taxon>
    </lineage>
</organism>
<feature type="compositionally biased region" description="Low complexity" evidence="2">
    <location>
        <begin position="8"/>
        <end position="32"/>
    </location>
</feature>
<dbReference type="PANTHER" id="PTHR43630">
    <property type="entry name" value="POLY-BETA-1,6-N-ACETYL-D-GLUCOSAMINE SYNTHASE"/>
    <property type="match status" value="1"/>
</dbReference>
<feature type="compositionally biased region" description="Low complexity" evidence="2">
    <location>
        <begin position="344"/>
        <end position="359"/>
    </location>
</feature>
<evidence type="ECO:0000259" key="3">
    <source>
        <dbReference type="Pfam" id="PF00535"/>
    </source>
</evidence>
<dbReference type="EMBL" id="DXEV01000078">
    <property type="protein sequence ID" value="HIX56595.1"/>
    <property type="molecule type" value="Genomic_DNA"/>
</dbReference>
<evidence type="ECO:0000256" key="1">
    <source>
        <dbReference type="ARBA" id="ARBA00038494"/>
    </source>
</evidence>
<sequence length="359" mass="39462">MTAPNTPEQADAAVTAADASAQSSASSSNAEVSVTSTAATAVDAAGASAGAAAAASETGAASSKLSLTVALIAHNEQDRLPPTLAKIQDIASEIVLINSVSTDKTIEVAKSFGAKVYTEEFKGYVEQKNSLIPKCTQDWILFLDADEVLNDELKAAIVKVIKEDRHCAYEMNRLTFYLGKLLKHAWQPNYRLRLVRRDSNPRWVGEIVHESLETSSPVERLPGYIIHYSYRDVQDHFARTIRYAQMSAQSYIKRGKKSSLFKIIFSPIFSFLKLYVFKLGFLDGRAGYIAAQSAFIYTFLKYVYLWEASLHLPSTTYHIDGPVTSETLMAAKHNAEVEAEAEAKAQTQNQTETTAEPKS</sequence>
<evidence type="ECO:0000313" key="5">
    <source>
        <dbReference type="Proteomes" id="UP000886829"/>
    </source>
</evidence>
<dbReference type="AlphaFoldDB" id="A0A9D1WCL0"/>
<gene>
    <name evidence="4" type="ORF">H9850_03875</name>
</gene>
<comment type="caution">
    <text evidence="4">The sequence shown here is derived from an EMBL/GenBank/DDBJ whole genome shotgun (WGS) entry which is preliminary data.</text>
</comment>
<dbReference type="InterPro" id="IPR001173">
    <property type="entry name" value="Glyco_trans_2-like"/>
</dbReference>
<proteinExistence type="inferred from homology"/>
<feature type="region of interest" description="Disordered" evidence="2">
    <location>
        <begin position="1"/>
        <end position="32"/>
    </location>
</feature>
<accession>A0A9D1WCL0</accession>
<evidence type="ECO:0000313" key="4">
    <source>
        <dbReference type="EMBL" id="HIX56595.1"/>
    </source>
</evidence>
<feature type="region of interest" description="Disordered" evidence="2">
    <location>
        <begin position="339"/>
        <end position="359"/>
    </location>
</feature>
<evidence type="ECO:0000256" key="2">
    <source>
        <dbReference type="SAM" id="MobiDB-lite"/>
    </source>
</evidence>
<feature type="domain" description="Glycosyltransferase 2-like" evidence="3">
    <location>
        <begin position="68"/>
        <end position="168"/>
    </location>
</feature>